<dbReference type="EMBL" id="JARKIB010000216">
    <property type="protein sequence ID" value="KAJ7722822.1"/>
    <property type="molecule type" value="Genomic_DNA"/>
</dbReference>
<protein>
    <recommendedName>
        <fullName evidence="3">ARM repeat-containing protein</fullName>
    </recommendedName>
</protein>
<comment type="caution">
    <text evidence="1">The sequence shown here is derived from an EMBL/GenBank/DDBJ whole genome shotgun (WGS) entry which is preliminary data.</text>
</comment>
<organism evidence="1 2">
    <name type="scientific">Mycena metata</name>
    <dbReference type="NCBI Taxonomy" id="1033252"/>
    <lineage>
        <taxon>Eukaryota</taxon>
        <taxon>Fungi</taxon>
        <taxon>Dikarya</taxon>
        <taxon>Basidiomycota</taxon>
        <taxon>Agaricomycotina</taxon>
        <taxon>Agaricomycetes</taxon>
        <taxon>Agaricomycetidae</taxon>
        <taxon>Agaricales</taxon>
        <taxon>Marasmiineae</taxon>
        <taxon>Mycenaceae</taxon>
        <taxon>Mycena</taxon>
    </lineage>
</organism>
<evidence type="ECO:0000313" key="2">
    <source>
        <dbReference type="Proteomes" id="UP001215598"/>
    </source>
</evidence>
<dbReference type="AlphaFoldDB" id="A0AAD7HKI5"/>
<sequence length="267" mass="29273">MYHRQAAGIIAENAGFALSAENIFPSTRALVLDHLGFRARTSMRDAQIIIDSQVLGCVPELLLLSDPHIARTICDLLGSLAQHDKLKAAMRGLEFYPKFHKSSEVQLSAANALIGLDMVEPLLPYLRSLDIVLTTQAHIPQALRLRADLDYNKSSTELIAERVSTLLGSANPNILRLACSILLSITRREGRIEAIDDVGLKTAPVKSPEEKLIDTGACELLVPLLRHPDIDIEQNAMRLLAYISASSERGADTTEDAIRRFLESGSN</sequence>
<reference evidence="1" key="1">
    <citation type="submission" date="2023-03" db="EMBL/GenBank/DDBJ databases">
        <title>Massive genome expansion in bonnet fungi (Mycena s.s.) driven by repeated elements and novel gene families across ecological guilds.</title>
        <authorList>
            <consortium name="Lawrence Berkeley National Laboratory"/>
            <person name="Harder C.B."/>
            <person name="Miyauchi S."/>
            <person name="Viragh M."/>
            <person name="Kuo A."/>
            <person name="Thoen E."/>
            <person name="Andreopoulos B."/>
            <person name="Lu D."/>
            <person name="Skrede I."/>
            <person name="Drula E."/>
            <person name="Henrissat B."/>
            <person name="Morin E."/>
            <person name="Kohler A."/>
            <person name="Barry K."/>
            <person name="LaButti K."/>
            <person name="Morin E."/>
            <person name="Salamov A."/>
            <person name="Lipzen A."/>
            <person name="Mereny Z."/>
            <person name="Hegedus B."/>
            <person name="Baldrian P."/>
            <person name="Stursova M."/>
            <person name="Weitz H."/>
            <person name="Taylor A."/>
            <person name="Grigoriev I.V."/>
            <person name="Nagy L.G."/>
            <person name="Martin F."/>
            <person name="Kauserud H."/>
        </authorList>
    </citation>
    <scope>NUCLEOTIDE SEQUENCE</scope>
    <source>
        <strain evidence="1">CBHHK182m</strain>
    </source>
</reference>
<evidence type="ECO:0008006" key="3">
    <source>
        <dbReference type="Google" id="ProtNLM"/>
    </source>
</evidence>
<dbReference type="SUPFAM" id="SSF48371">
    <property type="entry name" value="ARM repeat"/>
    <property type="match status" value="1"/>
</dbReference>
<gene>
    <name evidence="1" type="ORF">B0H16DRAFT_1599786</name>
</gene>
<accession>A0AAD7HKI5</accession>
<dbReference type="InterPro" id="IPR016024">
    <property type="entry name" value="ARM-type_fold"/>
</dbReference>
<name>A0AAD7HKI5_9AGAR</name>
<dbReference type="InterPro" id="IPR011989">
    <property type="entry name" value="ARM-like"/>
</dbReference>
<evidence type="ECO:0000313" key="1">
    <source>
        <dbReference type="EMBL" id="KAJ7722822.1"/>
    </source>
</evidence>
<dbReference type="Gene3D" id="1.25.10.10">
    <property type="entry name" value="Leucine-rich Repeat Variant"/>
    <property type="match status" value="1"/>
</dbReference>
<dbReference type="Proteomes" id="UP001215598">
    <property type="component" value="Unassembled WGS sequence"/>
</dbReference>
<keyword evidence="2" id="KW-1185">Reference proteome</keyword>
<proteinExistence type="predicted"/>